<dbReference type="Pfam" id="PF01588">
    <property type="entry name" value="tRNA_bind"/>
    <property type="match status" value="1"/>
</dbReference>
<dbReference type="Proteomes" id="UP000693946">
    <property type="component" value="Unassembled WGS sequence"/>
</dbReference>
<evidence type="ECO:0000256" key="1">
    <source>
        <dbReference type="ARBA" id="ARBA00022884"/>
    </source>
</evidence>
<keyword evidence="6" id="KW-1185">Reference proteome</keyword>
<dbReference type="PANTHER" id="PTHR11586">
    <property type="entry name" value="TRNA-AMINOACYLATION COFACTOR ARC1 FAMILY MEMBER"/>
    <property type="match status" value="1"/>
</dbReference>
<dbReference type="PANTHER" id="PTHR11586:SF41">
    <property type="entry name" value="AMINOACYL TRNA SYNTHASE COMPLEX-INTERACTING MULTIFUNCTIONAL PROTEIN 1"/>
    <property type="match status" value="1"/>
</dbReference>
<comment type="caution">
    <text evidence="5">The sequence shown here is derived from an EMBL/GenBank/DDBJ whole genome shotgun (WGS) entry which is preliminary data.</text>
</comment>
<dbReference type="GO" id="GO:0000049">
    <property type="term" value="F:tRNA binding"/>
    <property type="evidence" value="ECO:0007669"/>
    <property type="project" value="UniProtKB-UniRule"/>
</dbReference>
<evidence type="ECO:0000313" key="5">
    <source>
        <dbReference type="EMBL" id="KAG7466711.1"/>
    </source>
</evidence>
<dbReference type="CDD" id="cd02799">
    <property type="entry name" value="tRNA_bind_EMAP-II_like"/>
    <property type="match status" value="1"/>
</dbReference>
<reference evidence="5 6" key="1">
    <citation type="journal article" date="2021" name="Sci. Rep.">
        <title>Chromosome anchoring in Senegalese sole (Solea senegalensis) reveals sex-associated markers and genome rearrangements in flatfish.</title>
        <authorList>
            <person name="Guerrero-Cozar I."/>
            <person name="Gomez-Garrido J."/>
            <person name="Berbel C."/>
            <person name="Martinez-Blanch J.F."/>
            <person name="Alioto T."/>
            <person name="Claros M.G."/>
            <person name="Gagnaire P.A."/>
            <person name="Manchado M."/>
        </authorList>
    </citation>
    <scope>NUCLEOTIDE SEQUENCE [LARGE SCALE GENOMIC DNA]</scope>
    <source>
        <strain evidence="5">Sse05_10M</strain>
    </source>
</reference>
<keyword evidence="2" id="KW-0648">Protein biosynthesis</keyword>
<accession>A0AAV6PMJ3</accession>
<evidence type="ECO:0000256" key="2">
    <source>
        <dbReference type="ARBA" id="ARBA00022917"/>
    </source>
</evidence>
<name>A0AAV6PMJ3_SOLSE</name>
<dbReference type="AlphaFoldDB" id="A0AAV6PMJ3"/>
<keyword evidence="1 3" id="KW-0694">RNA-binding</keyword>
<evidence type="ECO:0000256" key="3">
    <source>
        <dbReference type="PROSITE-ProRule" id="PRU00209"/>
    </source>
</evidence>
<evidence type="ECO:0000313" key="6">
    <source>
        <dbReference type="Proteomes" id="UP000693946"/>
    </source>
</evidence>
<protein>
    <submittedName>
        <fullName evidence="5">Aminoacyl tRNA synthase complex-interacting multifunctional protein 1</fullName>
    </submittedName>
</protein>
<dbReference type="EMBL" id="JAGKHQ010000601">
    <property type="protein sequence ID" value="KAG7466711.1"/>
    <property type="molecule type" value="Genomic_DNA"/>
</dbReference>
<organism evidence="5 6">
    <name type="scientific">Solea senegalensis</name>
    <name type="common">Senegalese sole</name>
    <dbReference type="NCBI Taxonomy" id="28829"/>
    <lineage>
        <taxon>Eukaryota</taxon>
        <taxon>Metazoa</taxon>
        <taxon>Chordata</taxon>
        <taxon>Craniata</taxon>
        <taxon>Vertebrata</taxon>
        <taxon>Euteleostomi</taxon>
        <taxon>Actinopterygii</taxon>
        <taxon>Neopterygii</taxon>
        <taxon>Teleostei</taxon>
        <taxon>Neoteleostei</taxon>
        <taxon>Acanthomorphata</taxon>
        <taxon>Carangaria</taxon>
        <taxon>Pleuronectiformes</taxon>
        <taxon>Pleuronectoidei</taxon>
        <taxon>Soleidae</taxon>
        <taxon>Solea</taxon>
    </lineage>
</organism>
<sequence>MKVEKTVEAPDQEDVEMDGKHLSLRVGRIISAEKHPDARSLVVVQVDVGEASPTTVVSGLLKLFPLDQVLNRMVILLCNLRPAKVRGVLSQAMVMCATSPDKVEILDPPGGAEPGDRVTFLGFLAEPEKELFDKKKEQVLCDLCTDGHCVATYRGAAFIVAGKGVCRAQTLSHCAVK</sequence>
<proteinExistence type="predicted"/>
<dbReference type="PROSITE" id="PS50886">
    <property type="entry name" value="TRBD"/>
    <property type="match status" value="1"/>
</dbReference>
<feature type="domain" description="TRNA-binding" evidence="4">
    <location>
        <begin position="18"/>
        <end position="119"/>
    </location>
</feature>
<keyword evidence="3" id="KW-0820">tRNA-binding</keyword>
<evidence type="ECO:0000259" key="4">
    <source>
        <dbReference type="PROSITE" id="PS50886"/>
    </source>
</evidence>
<dbReference type="InterPro" id="IPR051270">
    <property type="entry name" value="Tyrosine-tRNA_ligase_regulator"/>
</dbReference>
<gene>
    <name evidence="5" type="ORF">JOB18_009531</name>
</gene>
<dbReference type="InterPro" id="IPR002547">
    <property type="entry name" value="tRNA-bd_dom"/>
</dbReference>
<dbReference type="GO" id="GO:0006412">
    <property type="term" value="P:translation"/>
    <property type="evidence" value="ECO:0007669"/>
    <property type="project" value="UniProtKB-KW"/>
</dbReference>